<dbReference type="GeneID" id="3856029"/>
<keyword evidence="1" id="KW-0175">Coiled coil</keyword>
<sequence length="87" mass="10225">MTDRIEKIFTKFANEEEEALNKMGMTKTEFIENAKKWSETEDGKLEIQKFILTQEISSLKKQISEIEENIVKKENSIKEIEIELSNL</sequence>
<evidence type="ECO:0000256" key="1">
    <source>
        <dbReference type="SAM" id="Coils"/>
    </source>
</evidence>
<name>A0A328Q8S1_9EURY</name>
<protein>
    <submittedName>
        <fullName evidence="2">Uncharacterized protein</fullName>
    </submittedName>
</protein>
<accession>A0A328Q8S1</accession>
<reference evidence="2 3" key="1">
    <citation type="submission" date="2017-05" db="EMBL/GenBank/DDBJ databases">
        <title>Host range expansion of the Methanosphaera genus to humans and monogastric animals involves recent and extensive reduction in genome content.</title>
        <authorList>
            <person name="Hoedt E.C."/>
            <person name="Volmer J.G."/>
            <person name="Parks D.H."/>
            <person name="Rosewarne C.P."/>
            <person name="Denman S.E."/>
            <person name="Mcsweeney C.S."/>
            <person name="O Cuiv P."/>
            <person name="Hugenholtz P."/>
            <person name="Tyson G.W."/>
            <person name="Morrison M."/>
        </authorList>
    </citation>
    <scope>NUCLEOTIDE SEQUENCE [LARGE SCALE GENOMIC DNA]</scope>
    <source>
        <strain evidence="2 3">PA5</strain>
    </source>
</reference>
<proteinExistence type="predicted"/>
<dbReference type="AlphaFoldDB" id="A0A328Q8S1"/>
<organism evidence="2 3">
    <name type="scientific">Methanosphaera stadtmanae</name>
    <dbReference type="NCBI Taxonomy" id="2317"/>
    <lineage>
        <taxon>Archaea</taxon>
        <taxon>Methanobacteriati</taxon>
        <taxon>Methanobacteriota</taxon>
        <taxon>Methanomada group</taxon>
        <taxon>Methanobacteria</taxon>
        <taxon>Methanobacteriales</taxon>
        <taxon>Methanobacteriaceae</taxon>
        <taxon>Methanosphaera</taxon>
    </lineage>
</organism>
<dbReference type="EMBL" id="NGJK01000043">
    <property type="protein sequence ID" value="RAP03120.1"/>
    <property type="molecule type" value="Genomic_DNA"/>
</dbReference>
<comment type="caution">
    <text evidence="2">The sequence shown here is derived from an EMBL/GenBank/DDBJ whole genome shotgun (WGS) entry which is preliminary data.</text>
</comment>
<evidence type="ECO:0000313" key="2">
    <source>
        <dbReference type="EMBL" id="RAP03120.1"/>
    </source>
</evidence>
<gene>
    <name evidence="2" type="ORF">CA615_03945</name>
</gene>
<evidence type="ECO:0000313" key="3">
    <source>
        <dbReference type="Proteomes" id="UP000248557"/>
    </source>
</evidence>
<dbReference type="RefSeq" id="WP_011406386.1">
    <property type="nucleotide sequence ID" value="NZ_CATZNA010000094.1"/>
</dbReference>
<dbReference type="Proteomes" id="UP000248557">
    <property type="component" value="Unassembled WGS sequence"/>
</dbReference>
<feature type="coiled-coil region" evidence="1">
    <location>
        <begin position="49"/>
        <end position="83"/>
    </location>
</feature>